<organism evidence="1">
    <name type="scientific">freshwater metagenome</name>
    <dbReference type="NCBI Taxonomy" id="449393"/>
    <lineage>
        <taxon>unclassified sequences</taxon>
        <taxon>metagenomes</taxon>
        <taxon>ecological metagenomes</taxon>
    </lineage>
</organism>
<name>A0A6J6DYX0_9ZZZZ</name>
<protein>
    <submittedName>
        <fullName evidence="1">Unannotated protein</fullName>
    </submittedName>
</protein>
<gene>
    <name evidence="1" type="ORF">UFOPK1591_01175</name>
</gene>
<sequence length="123" mass="13410">MNGERTSDVKIDSTELICTEVASPSTHVSPAETDVHMYTATWALSYQKFFIVPVCICSRMAVPTNVNEMKVTNTTETTIDALRFSPLAASLQTSENLIAPVPRSGCRRRLTCCDVALELAVVA</sequence>
<evidence type="ECO:0000313" key="1">
    <source>
        <dbReference type="EMBL" id="CAB4568706.1"/>
    </source>
</evidence>
<dbReference type="EMBL" id="CAEZTD010000104">
    <property type="protein sequence ID" value="CAB4568706.1"/>
    <property type="molecule type" value="Genomic_DNA"/>
</dbReference>
<reference evidence="1" key="1">
    <citation type="submission" date="2020-05" db="EMBL/GenBank/DDBJ databases">
        <authorList>
            <person name="Chiriac C."/>
            <person name="Salcher M."/>
            <person name="Ghai R."/>
            <person name="Kavagutti S V."/>
        </authorList>
    </citation>
    <scope>NUCLEOTIDE SEQUENCE</scope>
</reference>
<dbReference type="AlphaFoldDB" id="A0A6J6DYX0"/>
<accession>A0A6J6DYX0</accession>
<proteinExistence type="predicted"/>